<dbReference type="CDD" id="cd03023">
    <property type="entry name" value="DsbA_Com1_like"/>
    <property type="match status" value="1"/>
</dbReference>
<dbReference type="RefSeq" id="WP_289842003.1">
    <property type="nucleotide sequence ID" value="NZ_CATKSH010000004.1"/>
</dbReference>
<evidence type="ECO:0000256" key="3">
    <source>
        <dbReference type="ARBA" id="ARBA00023157"/>
    </source>
</evidence>
<dbReference type="InterPro" id="IPR001853">
    <property type="entry name" value="DSBA-like_thioredoxin_dom"/>
</dbReference>
<sequence length="260" mass="27870">MFRSFHARLMAALCCGVISGAAVMPMQAHSAPADANGFTPDQRRQIVDIVRDALKTDPTILSDALVALRKGAQQQAQDDALKSVRDDRKALQSAPDYAVRGNINGDITVVEFFDPRCGYCKSVVPLMDKLLASDSKIRLVEKVIPVLSEKSVLDAQAIYAAALQGGYEKMKRALMQDTAAPSLDRVRALATANQLDAAKLVSDMHDPSVSKLINANLAEAREIGLDGTPTFIFGTASVVPGAVSYEDLQGYVAQARHAKG</sequence>
<evidence type="ECO:0000256" key="2">
    <source>
        <dbReference type="ARBA" id="ARBA00023002"/>
    </source>
</evidence>
<dbReference type="EMBL" id="CATKSH010000004">
    <property type="protein sequence ID" value="CAI9120221.1"/>
    <property type="molecule type" value="Genomic_DNA"/>
</dbReference>
<name>A0AA35UQG4_9PROT</name>
<evidence type="ECO:0000256" key="1">
    <source>
        <dbReference type="ARBA" id="ARBA00022729"/>
    </source>
</evidence>
<dbReference type="InterPro" id="IPR041205">
    <property type="entry name" value="ScsC_N"/>
</dbReference>
<reference evidence="7" key="1">
    <citation type="submission" date="2023-03" db="EMBL/GenBank/DDBJ databases">
        <authorList>
            <person name="Cleenwerck I."/>
        </authorList>
    </citation>
    <scope>NUCLEOTIDE SEQUENCE</scope>
    <source>
        <strain evidence="7">LMG 32879</strain>
    </source>
</reference>
<keyword evidence="8" id="KW-1185">Reference proteome</keyword>
<comment type="caution">
    <text evidence="7">The sequence shown here is derived from an EMBL/GenBank/DDBJ whole genome shotgun (WGS) entry which is preliminary data.</text>
</comment>
<protein>
    <submittedName>
        <fullName evidence="7">DsbA family protein</fullName>
    </submittedName>
</protein>
<dbReference type="PANTHER" id="PTHR13887:SF14">
    <property type="entry name" value="DISULFIDE BOND FORMATION PROTEIN D"/>
    <property type="match status" value="1"/>
</dbReference>
<feature type="domain" description="Thioredoxin" evidence="6">
    <location>
        <begin position="88"/>
        <end position="257"/>
    </location>
</feature>
<evidence type="ECO:0000256" key="5">
    <source>
        <dbReference type="SAM" id="SignalP"/>
    </source>
</evidence>
<keyword evidence="2" id="KW-0560">Oxidoreductase</keyword>
<evidence type="ECO:0000256" key="4">
    <source>
        <dbReference type="ARBA" id="ARBA00023284"/>
    </source>
</evidence>
<feature type="chain" id="PRO_5041222318" evidence="5">
    <location>
        <begin position="31"/>
        <end position="260"/>
    </location>
</feature>
<dbReference type="Pfam" id="PF18312">
    <property type="entry name" value="ScsC_N"/>
    <property type="match status" value="1"/>
</dbReference>
<organism evidence="7 8">
    <name type="scientific">Brytella acorum</name>
    <dbReference type="NCBI Taxonomy" id="2959299"/>
    <lineage>
        <taxon>Bacteria</taxon>
        <taxon>Pseudomonadati</taxon>
        <taxon>Pseudomonadota</taxon>
        <taxon>Alphaproteobacteria</taxon>
        <taxon>Acetobacterales</taxon>
        <taxon>Acetobacteraceae</taxon>
        <taxon>Brytella</taxon>
    </lineage>
</organism>
<dbReference type="Proteomes" id="UP001176960">
    <property type="component" value="Unassembled WGS sequence"/>
</dbReference>
<feature type="signal peptide" evidence="5">
    <location>
        <begin position="1"/>
        <end position="30"/>
    </location>
</feature>
<dbReference type="InterPro" id="IPR013766">
    <property type="entry name" value="Thioredoxin_domain"/>
</dbReference>
<proteinExistence type="predicted"/>
<dbReference type="PROSITE" id="PS51352">
    <property type="entry name" value="THIOREDOXIN_2"/>
    <property type="match status" value="1"/>
</dbReference>
<evidence type="ECO:0000313" key="7">
    <source>
        <dbReference type="EMBL" id="CAI9120221.1"/>
    </source>
</evidence>
<dbReference type="PANTHER" id="PTHR13887">
    <property type="entry name" value="GLUTATHIONE S-TRANSFERASE KAPPA"/>
    <property type="match status" value="1"/>
</dbReference>
<gene>
    <name evidence="7" type="ORF">LMG32879_001051</name>
</gene>
<keyword evidence="1 5" id="KW-0732">Signal</keyword>
<dbReference type="GO" id="GO:0016491">
    <property type="term" value="F:oxidoreductase activity"/>
    <property type="evidence" value="ECO:0007669"/>
    <property type="project" value="UniProtKB-KW"/>
</dbReference>
<keyword evidence="4" id="KW-0676">Redox-active center</keyword>
<dbReference type="InterPro" id="IPR036249">
    <property type="entry name" value="Thioredoxin-like_sf"/>
</dbReference>
<dbReference type="Gene3D" id="3.40.30.10">
    <property type="entry name" value="Glutaredoxin"/>
    <property type="match status" value="1"/>
</dbReference>
<dbReference type="AlphaFoldDB" id="A0AA35UQG4"/>
<evidence type="ECO:0000259" key="6">
    <source>
        <dbReference type="PROSITE" id="PS51352"/>
    </source>
</evidence>
<dbReference type="SUPFAM" id="SSF52833">
    <property type="entry name" value="Thioredoxin-like"/>
    <property type="match status" value="1"/>
</dbReference>
<evidence type="ECO:0000313" key="8">
    <source>
        <dbReference type="Proteomes" id="UP001176960"/>
    </source>
</evidence>
<keyword evidence="3" id="KW-1015">Disulfide bond</keyword>
<dbReference type="Pfam" id="PF01323">
    <property type="entry name" value="DSBA"/>
    <property type="match status" value="1"/>
</dbReference>
<accession>A0AA35UQG4</accession>